<keyword evidence="9" id="KW-1185">Reference proteome</keyword>
<keyword evidence="3" id="KW-0805">Transcription regulation</keyword>
<evidence type="ECO:0000259" key="7">
    <source>
        <dbReference type="SMART" id="SM01043"/>
    </source>
</evidence>
<dbReference type="InterPro" id="IPR051677">
    <property type="entry name" value="AfsR-DnrI-RedD_regulator"/>
</dbReference>
<comment type="caution">
    <text evidence="8">The sequence shown here is derived from an EMBL/GenBank/DDBJ whole genome shotgun (WGS) entry which is preliminary data.</text>
</comment>
<evidence type="ECO:0000256" key="4">
    <source>
        <dbReference type="ARBA" id="ARBA00023125"/>
    </source>
</evidence>
<dbReference type="PANTHER" id="PTHR35807:SF1">
    <property type="entry name" value="TRANSCRIPTIONAL REGULATOR REDD"/>
    <property type="match status" value="1"/>
</dbReference>
<dbReference type="InterPro" id="IPR001867">
    <property type="entry name" value="OmpR/PhoB-type_DNA-bd"/>
</dbReference>
<dbReference type="PANTHER" id="PTHR35807">
    <property type="entry name" value="TRANSCRIPTIONAL REGULATOR REDD-RELATED"/>
    <property type="match status" value="1"/>
</dbReference>
<keyword evidence="5" id="KW-0804">Transcription</keyword>
<reference evidence="8 9" key="1">
    <citation type="submission" date="2024-01" db="EMBL/GenBank/DDBJ databases">
        <title>Metagenomic exploration of the rhizosphere soil microbial community and their significance in facilitating the development of wild simulated ginseng.</title>
        <authorList>
            <person name="Huang J."/>
        </authorList>
    </citation>
    <scope>NUCLEOTIDE SEQUENCE [LARGE SCALE GENOMIC DNA]</scope>
    <source>
        <strain evidence="8 9">WY141</strain>
    </source>
</reference>
<gene>
    <name evidence="8" type="ORF">ABR748_28955</name>
</gene>
<dbReference type="Proteomes" id="UP001456562">
    <property type="component" value="Unassembled WGS sequence"/>
</dbReference>
<dbReference type="InterPro" id="IPR016032">
    <property type="entry name" value="Sig_transdc_resp-reg_C-effctor"/>
</dbReference>
<name>A0ABV1QAR6_STRMI</name>
<proteinExistence type="inferred from homology"/>
<dbReference type="SUPFAM" id="SSF48452">
    <property type="entry name" value="TPR-like"/>
    <property type="match status" value="1"/>
</dbReference>
<dbReference type="Gene3D" id="1.25.40.10">
    <property type="entry name" value="Tetratricopeptide repeat domain"/>
    <property type="match status" value="1"/>
</dbReference>
<evidence type="ECO:0000256" key="3">
    <source>
        <dbReference type="ARBA" id="ARBA00023015"/>
    </source>
</evidence>
<dbReference type="SUPFAM" id="SSF46894">
    <property type="entry name" value="C-terminal effector domain of the bipartite response regulators"/>
    <property type="match status" value="1"/>
</dbReference>
<protein>
    <submittedName>
        <fullName evidence="8">Macro domain-containing protein</fullName>
    </submittedName>
</protein>
<evidence type="ECO:0000313" key="8">
    <source>
        <dbReference type="EMBL" id="MER0428215.1"/>
    </source>
</evidence>
<accession>A0ABV1QAR6</accession>
<feature type="domain" description="OmpR/PhoB-type" evidence="6">
    <location>
        <begin position="19"/>
        <end position="104"/>
    </location>
</feature>
<keyword evidence="4" id="KW-0238">DNA-binding</keyword>
<evidence type="ECO:0000256" key="1">
    <source>
        <dbReference type="ARBA" id="ARBA00005820"/>
    </source>
</evidence>
<dbReference type="InterPro" id="IPR005158">
    <property type="entry name" value="BTAD"/>
</dbReference>
<evidence type="ECO:0000256" key="2">
    <source>
        <dbReference type="ARBA" id="ARBA00023012"/>
    </source>
</evidence>
<dbReference type="InterPro" id="IPR036388">
    <property type="entry name" value="WH-like_DNA-bd_sf"/>
</dbReference>
<dbReference type="SMART" id="SM00862">
    <property type="entry name" value="Trans_reg_C"/>
    <property type="match status" value="1"/>
</dbReference>
<dbReference type="Gene3D" id="1.10.10.10">
    <property type="entry name" value="Winged helix-like DNA-binding domain superfamily/Winged helix DNA-binding domain"/>
    <property type="match status" value="1"/>
</dbReference>
<dbReference type="InterPro" id="IPR045535">
    <property type="entry name" value="ThsA_Macro"/>
</dbReference>
<organism evidence="8 9">
    <name type="scientific">Streptomyces microflavus</name>
    <name type="common">Streptomyces lipmanii</name>
    <dbReference type="NCBI Taxonomy" id="1919"/>
    <lineage>
        <taxon>Bacteria</taxon>
        <taxon>Bacillati</taxon>
        <taxon>Actinomycetota</taxon>
        <taxon>Actinomycetes</taxon>
        <taxon>Kitasatosporales</taxon>
        <taxon>Streptomycetaceae</taxon>
        <taxon>Streptomyces</taxon>
    </lineage>
</organism>
<keyword evidence="2" id="KW-0902">Two-component regulatory system</keyword>
<dbReference type="RefSeq" id="WP_350240541.1">
    <property type="nucleotide sequence ID" value="NZ_JBEJUE010000033.1"/>
</dbReference>
<dbReference type="SMART" id="SM01043">
    <property type="entry name" value="BTAD"/>
    <property type="match status" value="1"/>
</dbReference>
<evidence type="ECO:0000256" key="5">
    <source>
        <dbReference type="ARBA" id="ARBA00023163"/>
    </source>
</evidence>
<dbReference type="Pfam" id="PF03704">
    <property type="entry name" value="BTAD"/>
    <property type="match status" value="1"/>
</dbReference>
<comment type="similarity">
    <text evidence="1">Belongs to the AfsR/DnrI/RedD regulatory family.</text>
</comment>
<dbReference type="EMBL" id="JBEJUE010000033">
    <property type="protein sequence ID" value="MER0428215.1"/>
    <property type="molecule type" value="Genomic_DNA"/>
</dbReference>
<feature type="domain" description="Bacterial transcriptional activator" evidence="7">
    <location>
        <begin position="111"/>
        <end position="223"/>
    </location>
</feature>
<dbReference type="Pfam" id="PF20016">
    <property type="entry name" value="ThsA_Macro"/>
    <property type="match status" value="1"/>
</dbReference>
<evidence type="ECO:0000313" key="9">
    <source>
        <dbReference type="Proteomes" id="UP001456562"/>
    </source>
</evidence>
<dbReference type="InterPro" id="IPR011990">
    <property type="entry name" value="TPR-like_helical_dom_sf"/>
</dbReference>
<evidence type="ECO:0000259" key="6">
    <source>
        <dbReference type="SMART" id="SM00862"/>
    </source>
</evidence>
<sequence>MSAGVDVEVLGRTRLRVDGAEVAVPPTALAVLARLLLADGEAVTVDELYRDVWEAGPGPVGRADRVSVQKRIVQLRQALSRNTGGGAHRAVVSTEPGPVSAYRLDLPRERVDAHHFRDLVARAQRADAVTEASLLESALTLWRGRPLMAVERLPFARQGIADLCRVRLEARRALLRVNLELGRFPQALHAAEDLAADHPGDGELAATVAELRSRVRSLHRGLLRREFDDPAVSVVIARGDLLTQRDTHLVVGFTDTFDTATDLDIVINQSSLQGQLVSRLYGGDRARLDRDLRVALRGVQPVAKESRTDKRRGKLVRYPLGTVAVLRLPGVRVFGVAYSRMGNDLVARSSVTELAYGLDRLWEALRDHGQLMPVALPLVGSGLARLDGTRHEDLLRMIVESFVAASRRGRFCPALTIVLPQPVLDRIGIPQIAAALAAP</sequence>